<keyword evidence="3" id="KW-1185">Reference proteome</keyword>
<name>A0A3N4HR89_ASCIM</name>
<evidence type="ECO:0000313" key="2">
    <source>
        <dbReference type="EMBL" id="RPA72174.1"/>
    </source>
</evidence>
<organism evidence="2 3">
    <name type="scientific">Ascobolus immersus RN42</name>
    <dbReference type="NCBI Taxonomy" id="1160509"/>
    <lineage>
        <taxon>Eukaryota</taxon>
        <taxon>Fungi</taxon>
        <taxon>Dikarya</taxon>
        <taxon>Ascomycota</taxon>
        <taxon>Pezizomycotina</taxon>
        <taxon>Pezizomycetes</taxon>
        <taxon>Pezizales</taxon>
        <taxon>Ascobolaceae</taxon>
        <taxon>Ascobolus</taxon>
    </lineage>
</organism>
<feature type="signal peptide" evidence="1">
    <location>
        <begin position="1"/>
        <end position="20"/>
    </location>
</feature>
<protein>
    <recommendedName>
        <fullName evidence="4">Extracellular membrane protein CFEM domain-containing protein</fullName>
    </recommendedName>
</protein>
<dbReference type="Proteomes" id="UP000275078">
    <property type="component" value="Unassembled WGS sequence"/>
</dbReference>
<evidence type="ECO:0000256" key="1">
    <source>
        <dbReference type="SAM" id="SignalP"/>
    </source>
</evidence>
<gene>
    <name evidence="2" type="ORF">BJ508DRAFT_335305</name>
</gene>
<dbReference type="EMBL" id="ML119875">
    <property type="protein sequence ID" value="RPA72174.1"/>
    <property type="molecule type" value="Genomic_DNA"/>
</dbReference>
<accession>A0A3N4HR89</accession>
<feature type="chain" id="PRO_5018266340" description="Extracellular membrane protein CFEM domain-containing protein" evidence="1">
    <location>
        <begin position="21"/>
        <end position="94"/>
    </location>
</feature>
<proteinExistence type="predicted"/>
<dbReference type="AlphaFoldDB" id="A0A3N4HR89"/>
<evidence type="ECO:0008006" key="4">
    <source>
        <dbReference type="Google" id="ProtNLM"/>
    </source>
</evidence>
<sequence length="94" mass="10142">MKPQSPLLTILSALATLTAAIPVPQPKRYNFASMQDDLVQERVLVCPKLCLPQNIICPDSISIRVTDGGPCVSCCREFISGTVSGSVSESELEY</sequence>
<evidence type="ECO:0000313" key="3">
    <source>
        <dbReference type="Proteomes" id="UP000275078"/>
    </source>
</evidence>
<reference evidence="2 3" key="1">
    <citation type="journal article" date="2018" name="Nat. Ecol. Evol.">
        <title>Pezizomycetes genomes reveal the molecular basis of ectomycorrhizal truffle lifestyle.</title>
        <authorList>
            <person name="Murat C."/>
            <person name="Payen T."/>
            <person name="Noel B."/>
            <person name="Kuo A."/>
            <person name="Morin E."/>
            <person name="Chen J."/>
            <person name="Kohler A."/>
            <person name="Krizsan K."/>
            <person name="Balestrini R."/>
            <person name="Da Silva C."/>
            <person name="Montanini B."/>
            <person name="Hainaut M."/>
            <person name="Levati E."/>
            <person name="Barry K.W."/>
            <person name="Belfiori B."/>
            <person name="Cichocki N."/>
            <person name="Clum A."/>
            <person name="Dockter R.B."/>
            <person name="Fauchery L."/>
            <person name="Guy J."/>
            <person name="Iotti M."/>
            <person name="Le Tacon F."/>
            <person name="Lindquist E.A."/>
            <person name="Lipzen A."/>
            <person name="Malagnac F."/>
            <person name="Mello A."/>
            <person name="Molinier V."/>
            <person name="Miyauchi S."/>
            <person name="Poulain J."/>
            <person name="Riccioni C."/>
            <person name="Rubini A."/>
            <person name="Sitrit Y."/>
            <person name="Splivallo R."/>
            <person name="Traeger S."/>
            <person name="Wang M."/>
            <person name="Zifcakova L."/>
            <person name="Wipf D."/>
            <person name="Zambonelli A."/>
            <person name="Paolocci F."/>
            <person name="Nowrousian M."/>
            <person name="Ottonello S."/>
            <person name="Baldrian P."/>
            <person name="Spatafora J.W."/>
            <person name="Henrissat B."/>
            <person name="Nagy L.G."/>
            <person name="Aury J.M."/>
            <person name="Wincker P."/>
            <person name="Grigoriev I.V."/>
            <person name="Bonfante P."/>
            <person name="Martin F.M."/>
        </authorList>
    </citation>
    <scope>NUCLEOTIDE SEQUENCE [LARGE SCALE GENOMIC DNA]</scope>
    <source>
        <strain evidence="2 3">RN42</strain>
    </source>
</reference>
<keyword evidence="1" id="KW-0732">Signal</keyword>